<dbReference type="SUPFAM" id="SSF109604">
    <property type="entry name" value="HD-domain/PDEase-like"/>
    <property type="match status" value="1"/>
</dbReference>
<dbReference type="RefSeq" id="WP_171100418.1">
    <property type="nucleotide sequence ID" value="NZ_CP053084.1"/>
</dbReference>
<dbReference type="PANTHER" id="PTHR45228">
    <property type="entry name" value="CYCLIC DI-GMP PHOSPHODIESTERASE TM_0186-RELATED"/>
    <property type="match status" value="1"/>
</dbReference>
<dbReference type="EMBL" id="CP053084">
    <property type="protein sequence ID" value="QJR30422.1"/>
    <property type="molecule type" value="Genomic_DNA"/>
</dbReference>
<dbReference type="Pfam" id="PF13487">
    <property type="entry name" value="HD_5"/>
    <property type="match status" value="1"/>
</dbReference>
<evidence type="ECO:0000259" key="3">
    <source>
        <dbReference type="PROSITE" id="PS51831"/>
    </source>
</evidence>
<feature type="region of interest" description="Disordered" evidence="2">
    <location>
        <begin position="327"/>
        <end position="348"/>
    </location>
</feature>
<gene>
    <name evidence="5" type="ORF">HKT17_12310</name>
</gene>
<protein>
    <submittedName>
        <fullName evidence="5">HD domain-containing protein</fullName>
    </submittedName>
</protein>
<evidence type="ECO:0000256" key="2">
    <source>
        <dbReference type="SAM" id="MobiDB-lite"/>
    </source>
</evidence>
<proteinExistence type="predicted"/>
<keyword evidence="6" id="KW-1185">Reference proteome</keyword>
<feature type="domain" description="HD-GYP" evidence="4">
    <location>
        <begin position="69"/>
        <end position="265"/>
    </location>
</feature>
<evidence type="ECO:0000313" key="6">
    <source>
        <dbReference type="Proteomes" id="UP000501130"/>
    </source>
</evidence>
<feature type="coiled-coil region" evidence="1">
    <location>
        <begin position="6"/>
        <end position="68"/>
    </location>
</feature>
<dbReference type="CDD" id="cd00077">
    <property type="entry name" value="HDc"/>
    <property type="match status" value="1"/>
</dbReference>
<accession>A0ABX6N9Z0</accession>
<dbReference type="InterPro" id="IPR006674">
    <property type="entry name" value="HD_domain"/>
</dbReference>
<dbReference type="SMART" id="SM00471">
    <property type="entry name" value="HDc"/>
    <property type="match status" value="1"/>
</dbReference>
<organism evidence="5 6">
    <name type="scientific">Limnobacter profundi</name>
    <dbReference type="NCBI Taxonomy" id="2732163"/>
    <lineage>
        <taxon>Bacteria</taxon>
        <taxon>Pseudomonadati</taxon>
        <taxon>Pseudomonadota</taxon>
        <taxon>Betaproteobacteria</taxon>
        <taxon>Burkholderiales</taxon>
        <taxon>Burkholderiaceae</taxon>
        <taxon>Limnobacter</taxon>
    </lineage>
</organism>
<keyword evidence="1" id="KW-0175">Coiled coil</keyword>
<evidence type="ECO:0000313" key="5">
    <source>
        <dbReference type="EMBL" id="QJR30422.1"/>
    </source>
</evidence>
<evidence type="ECO:0000259" key="4">
    <source>
        <dbReference type="PROSITE" id="PS51832"/>
    </source>
</evidence>
<dbReference type="Proteomes" id="UP000501130">
    <property type="component" value="Chromosome"/>
</dbReference>
<dbReference type="InterPro" id="IPR003607">
    <property type="entry name" value="HD/PDEase_dom"/>
</dbReference>
<name>A0ABX6N9Z0_9BURK</name>
<dbReference type="InterPro" id="IPR037522">
    <property type="entry name" value="HD_GYP_dom"/>
</dbReference>
<sequence length="348" mass="38467">MSVEQATDDKQLIKELERQLAEFQGNADKLSKEVESLQGANSSLSHQLESQRAETHQMQLMLEQIQREMRMQYLAAVKSFSNLMELRSPQLAAHGLRVAELARLIAKELHASDSALQDIYVASLLHDIGKLGLSDDTLFKPVVELKGDARVALMKHPMKAQAAFHGLSEMVHVSEIIRHHHERYDGQGFPDGLEGEGIPLGARILAVAEDYDELQQGWLASKAFDEVQAQAFLVGAAGKRYDPKVIAVLPTALVKLKAAEKANEKILHGEDLCEGLVLARDFEGPDGFMWLSKGQVVSRHFIGRVREAEQQHGVQLKLYTVKTANSRTASSTKDTSLQPAQQTGHVAL</sequence>
<dbReference type="PROSITE" id="PS51831">
    <property type="entry name" value="HD"/>
    <property type="match status" value="1"/>
</dbReference>
<dbReference type="PANTHER" id="PTHR45228:SF8">
    <property type="entry name" value="TWO-COMPONENT RESPONSE REGULATOR-RELATED"/>
    <property type="match status" value="1"/>
</dbReference>
<dbReference type="InterPro" id="IPR052020">
    <property type="entry name" value="Cyclic_di-GMP/3'3'-cGAMP_PDE"/>
</dbReference>
<feature type="domain" description="HD" evidence="3">
    <location>
        <begin position="91"/>
        <end position="214"/>
    </location>
</feature>
<reference evidence="5 6" key="1">
    <citation type="submission" date="2020-05" db="EMBL/GenBank/DDBJ databases">
        <title>Compete genome of Limnobacter sp. SAORIC-580.</title>
        <authorList>
            <person name="Song J."/>
            <person name="Cho J.-C."/>
        </authorList>
    </citation>
    <scope>NUCLEOTIDE SEQUENCE [LARGE SCALE GENOMIC DNA]</scope>
    <source>
        <strain evidence="5 6">SAORIC-580</strain>
    </source>
</reference>
<dbReference type="Gene3D" id="1.10.3210.10">
    <property type="entry name" value="Hypothetical protein af1432"/>
    <property type="match status" value="1"/>
</dbReference>
<dbReference type="PROSITE" id="PS51832">
    <property type="entry name" value="HD_GYP"/>
    <property type="match status" value="1"/>
</dbReference>
<evidence type="ECO:0000256" key="1">
    <source>
        <dbReference type="SAM" id="Coils"/>
    </source>
</evidence>